<sequence length="310" mass="34065">MIVPRDETLTVNSRFGSPSVTVCLFLTVELLIGALLSGFLAVLEIVKSRLPKPPRNLTGDVVLVAGASSSLGKSIAEEFAKNGCTVICVDRESKSVEEIASGLQARYPVVEEVRPSHRKDDSPRPTAAITAYKCDLLNSEDIRRTAQKIKNEVGRVDVLVTCVGNMDQDIFDTASKTLMSHFWTVLAFLPLMLYRERAHIVGVTPVASNCDAYHGSRAAIASLMESLTEQLSNHSSQLTFLAFSPIAKYSTPTETEKEVAVDIVQAVRTDWNSLRVGWISRFSYRISCAMYNCITSFTEWIGSQGCDYPA</sequence>
<dbReference type="InterPro" id="IPR002347">
    <property type="entry name" value="SDR_fam"/>
</dbReference>
<dbReference type="GO" id="GO:0016616">
    <property type="term" value="F:oxidoreductase activity, acting on the CH-OH group of donors, NAD or NADP as acceptor"/>
    <property type="evidence" value="ECO:0007669"/>
    <property type="project" value="TreeGrafter"/>
</dbReference>
<dbReference type="STRING" id="178035.A0A154PP71"/>
<dbReference type="EMBL" id="KQ435007">
    <property type="protein sequence ID" value="KZC13669.1"/>
    <property type="molecule type" value="Genomic_DNA"/>
</dbReference>
<comment type="similarity">
    <text evidence="1">Belongs to the short-chain dehydrogenases/reductases (SDR) family.</text>
</comment>
<dbReference type="Pfam" id="PF00106">
    <property type="entry name" value="adh_short"/>
    <property type="match status" value="1"/>
</dbReference>
<evidence type="ECO:0000313" key="5">
    <source>
        <dbReference type="Proteomes" id="UP000076502"/>
    </source>
</evidence>
<evidence type="ECO:0000256" key="1">
    <source>
        <dbReference type="ARBA" id="ARBA00006484"/>
    </source>
</evidence>
<dbReference type="PANTHER" id="PTHR24322">
    <property type="entry name" value="PKSB"/>
    <property type="match status" value="1"/>
</dbReference>
<protein>
    <submittedName>
        <fullName evidence="4">Estradiol 17-beta-dehydrogenase 11</fullName>
    </submittedName>
</protein>
<dbReference type="OrthoDB" id="6251714at2759"/>
<dbReference type="AlphaFoldDB" id="A0A154PP71"/>
<dbReference type="SUPFAM" id="SSF51735">
    <property type="entry name" value="NAD(P)-binding Rossmann-fold domains"/>
    <property type="match status" value="1"/>
</dbReference>
<feature type="transmembrane region" description="Helical" evidence="3">
    <location>
        <begin position="19"/>
        <end position="46"/>
    </location>
</feature>
<evidence type="ECO:0000256" key="2">
    <source>
        <dbReference type="ARBA" id="ARBA00023002"/>
    </source>
</evidence>
<dbReference type="Proteomes" id="UP000076502">
    <property type="component" value="Unassembled WGS sequence"/>
</dbReference>
<dbReference type="InterPro" id="IPR036291">
    <property type="entry name" value="NAD(P)-bd_dom_sf"/>
</dbReference>
<dbReference type="PRINTS" id="PR00081">
    <property type="entry name" value="GDHRDH"/>
</dbReference>
<name>A0A154PP71_DUFNO</name>
<keyword evidence="2" id="KW-0560">Oxidoreductase</keyword>
<evidence type="ECO:0000313" key="4">
    <source>
        <dbReference type="EMBL" id="KZC13669.1"/>
    </source>
</evidence>
<keyword evidence="3" id="KW-1133">Transmembrane helix</keyword>
<proteinExistence type="inferred from homology"/>
<dbReference type="OMA" id="CSVICVD"/>
<keyword evidence="5" id="KW-1185">Reference proteome</keyword>
<reference evidence="4 5" key="1">
    <citation type="submission" date="2015-07" db="EMBL/GenBank/DDBJ databases">
        <title>The genome of Dufourea novaeangliae.</title>
        <authorList>
            <person name="Pan H."/>
            <person name="Kapheim K."/>
        </authorList>
    </citation>
    <scope>NUCLEOTIDE SEQUENCE [LARGE SCALE GENOMIC DNA]</scope>
    <source>
        <strain evidence="4">0120121106</strain>
        <tissue evidence="4">Whole body</tissue>
    </source>
</reference>
<keyword evidence="3" id="KW-0472">Membrane</keyword>
<dbReference type="Gene3D" id="3.40.50.720">
    <property type="entry name" value="NAD(P)-binding Rossmann-like Domain"/>
    <property type="match status" value="1"/>
</dbReference>
<keyword evidence="3" id="KW-0812">Transmembrane</keyword>
<gene>
    <name evidence="4" type="ORF">WN55_05222</name>
</gene>
<evidence type="ECO:0000256" key="3">
    <source>
        <dbReference type="SAM" id="Phobius"/>
    </source>
</evidence>
<accession>A0A154PP71</accession>
<dbReference type="PANTHER" id="PTHR24322:SF736">
    <property type="entry name" value="RETINOL DEHYDROGENASE 10"/>
    <property type="match status" value="1"/>
</dbReference>
<organism evidence="4 5">
    <name type="scientific">Dufourea novaeangliae</name>
    <name type="common">Sweat bee</name>
    <dbReference type="NCBI Taxonomy" id="178035"/>
    <lineage>
        <taxon>Eukaryota</taxon>
        <taxon>Metazoa</taxon>
        <taxon>Ecdysozoa</taxon>
        <taxon>Arthropoda</taxon>
        <taxon>Hexapoda</taxon>
        <taxon>Insecta</taxon>
        <taxon>Pterygota</taxon>
        <taxon>Neoptera</taxon>
        <taxon>Endopterygota</taxon>
        <taxon>Hymenoptera</taxon>
        <taxon>Apocrita</taxon>
        <taxon>Aculeata</taxon>
        <taxon>Apoidea</taxon>
        <taxon>Anthophila</taxon>
        <taxon>Halictidae</taxon>
        <taxon>Rophitinae</taxon>
        <taxon>Dufourea</taxon>
    </lineage>
</organism>